<evidence type="ECO:0000313" key="4">
    <source>
        <dbReference type="Proteomes" id="UP001501251"/>
    </source>
</evidence>
<name>A0ABP8BKW6_9ACTN</name>
<feature type="transmembrane region" description="Helical" evidence="2">
    <location>
        <begin position="16"/>
        <end position="36"/>
    </location>
</feature>
<evidence type="ECO:0000256" key="2">
    <source>
        <dbReference type="SAM" id="Phobius"/>
    </source>
</evidence>
<dbReference type="EMBL" id="BAABAQ010000020">
    <property type="protein sequence ID" value="GAA4209371.1"/>
    <property type="molecule type" value="Genomic_DNA"/>
</dbReference>
<evidence type="ECO:0000313" key="3">
    <source>
        <dbReference type="EMBL" id="GAA4209371.1"/>
    </source>
</evidence>
<accession>A0ABP8BKW6</accession>
<organism evidence="3 4">
    <name type="scientific">Streptosporangium oxazolinicum</name>
    <dbReference type="NCBI Taxonomy" id="909287"/>
    <lineage>
        <taxon>Bacteria</taxon>
        <taxon>Bacillati</taxon>
        <taxon>Actinomycetota</taxon>
        <taxon>Actinomycetes</taxon>
        <taxon>Streptosporangiales</taxon>
        <taxon>Streptosporangiaceae</taxon>
        <taxon>Streptosporangium</taxon>
    </lineage>
</organism>
<gene>
    <name evidence="3" type="ORF">GCM10022252_75770</name>
</gene>
<keyword evidence="2" id="KW-1133">Transmembrane helix</keyword>
<proteinExistence type="predicted"/>
<keyword evidence="2" id="KW-0472">Membrane</keyword>
<feature type="region of interest" description="Disordered" evidence="1">
    <location>
        <begin position="357"/>
        <end position="396"/>
    </location>
</feature>
<keyword evidence="4" id="KW-1185">Reference proteome</keyword>
<feature type="transmembrane region" description="Helical" evidence="2">
    <location>
        <begin position="57"/>
        <end position="75"/>
    </location>
</feature>
<sequence length="479" mass="53103">MTEVDWLTLLPDLTPYHWAAVGAGAVVLLSGVLLLVKRMLFPKKRQVDKPRRSLADLVTRICAGAALIVSGEGVFEVVHQAAPDVPWLPWLSVGLLEGPLLAFALRAKEAIDNDQDPGPAIRMTWLLAGLSSVIASSSTLASGNPGVSLVRAITPIVGAILWHYALQNERGKADRPQSESRWKWTPEYLLTRLGLLTARASATEDAEVHIRLTKVADATIRYARAAQRNTRRNTWWDTRWNTFRRWRMERVYRAAERDLDLTRNTDRRALLEQIIASRSGSVLLTTLAGATRADLGLPDVEQPAEQPARNTRMIFHAPVEQPVRNTRILFHETVVEQPVKHPVRTTRMVFHTPVEHPVEHPARNGRNTPRIERRNTNGANGRNTGKPHQNGDGKPTREDIHAAIAANISPTGEVPVRSLAKEIGVSPATLSRYAGKYREEHGYTSTTEGVIPPPRSISRQAVNDLTEYEYAPVGGGDPN</sequence>
<protein>
    <submittedName>
        <fullName evidence="3">Uncharacterized protein</fullName>
    </submittedName>
</protein>
<evidence type="ECO:0000256" key="1">
    <source>
        <dbReference type="SAM" id="MobiDB-lite"/>
    </source>
</evidence>
<keyword evidence="2" id="KW-0812">Transmembrane</keyword>
<dbReference type="RefSeq" id="WP_344923154.1">
    <property type="nucleotide sequence ID" value="NZ_BAABAQ010000020.1"/>
</dbReference>
<comment type="caution">
    <text evidence="3">The sequence shown here is derived from an EMBL/GenBank/DDBJ whole genome shotgun (WGS) entry which is preliminary data.</text>
</comment>
<dbReference type="Proteomes" id="UP001501251">
    <property type="component" value="Unassembled WGS sequence"/>
</dbReference>
<reference evidence="4" key="1">
    <citation type="journal article" date="2019" name="Int. J. Syst. Evol. Microbiol.">
        <title>The Global Catalogue of Microorganisms (GCM) 10K type strain sequencing project: providing services to taxonomists for standard genome sequencing and annotation.</title>
        <authorList>
            <consortium name="The Broad Institute Genomics Platform"/>
            <consortium name="The Broad Institute Genome Sequencing Center for Infectious Disease"/>
            <person name="Wu L."/>
            <person name="Ma J."/>
        </authorList>
    </citation>
    <scope>NUCLEOTIDE SEQUENCE [LARGE SCALE GENOMIC DNA]</scope>
    <source>
        <strain evidence="4">JCM 17388</strain>
    </source>
</reference>